<dbReference type="AlphaFoldDB" id="A0A8H3TP14"/>
<evidence type="ECO:0000313" key="4">
    <source>
        <dbReference type="Proteomes" id="UP000620104"/>
    </source>
</evidence>
<keyword evidence="4" id="KW-1185">Reference proteome</keyword>
<feature type="region of interest" description="Disordered" evidence="1">
    <location>
        <begin position="182"/>
        <end position="204"/>
    </location>
</feature>
<feature type="chain" id="PRO_5034187349" evidence="2">
    <location>
        <begin position="23"/>
        <end position="412"/>
    </location>
</feature>
<protein>
    <submittedName>
        <fullName evidence="3">Uncharacterized protein</fullName>
    </submittedName>
</protein>
<accession>A0A8H3TP14</accession>
<organism evidence="3 4">
    <name type="scientific">Naganishia liquefaciens</name>
    <dbReference type="NCBI Taxonomy" id="104408"/>
    <lineage>
        <taxon>Eukaryota</taxon>
        <taxon>Fungi</taxon>
        <taxon>Dikarya</taxon>
        <taxon>Basidiomycota</taxon>
        <taxon>Agaricomycotina</taxon>
        <taxon>Tremellomycetes</taxon>
        <taxon>Filobasidiales</taxon>
        <taxon>Filobasidiaceae</taxon>
        <taxon>Naganishia</taxon>
    </lineage>
</organism>
<feature type="signal peptide" evidence="2">
    <location>
        <begin position="1"/>
        <end position="22"/>
    </location>
</feature>
<reference evidence="3" key="1">
    <citation type="submission" date="2020-07" db="EMBL/GenBank/DDBJ databases">
        <title>Draft Genome Sequence of a Deep-Sea Yeast, Naganishia (Cryptococcus) liquefaciens strain N6.</title>
        <authorList>
            <person name="Han Y.W."/>
            <person name="Kajitani R."/>
            <person name="Morimoto H."/>
            <person name="Parhat M."/>
            <person name="Tsubouchi H."/>
            <person name="Bakenova O."/>
            <person name="Ogata M."/>
            <person name="Argunhan B."/>
            <person name="Aoki R."/>
            <person name="Kajiwara S."/>
            <person name="Itoh T."/>
            <person name="Iwasaki H."/>
        </authorList>
    </citation>
    <scope>NUCLEOTIDE SEQUENCE</scope>
    <source>
        <strain evidence="3">N6</strain>
    </source>
</reference>
<feature type="compositionally biased region" description="Low complexity" evidence="1">
    <location>
        <begin position="182"/>
        <end position="203"/>
    </location>
</feature>
<evidence type="ECO:0000256" key="1">
    <source>
        <dbReference type="SAM" id="MobiDB-lite"/>
    </source>
</evidence>
<gene>
    <name evidence="3" type="ORF">NliqN6_0992</name>
</gene>
<evidence type="ECO:0000313" key="3">
    <source>
        <dbReference type="EMBL" id="GHJ84590.1"/>
    </source>
</evidence>
<sequence>MRILRTLPTALICCSITSSVTAVQWLPFDVKPNGKAVSDESVQETTNEHFRRDETGITAVVLPDPPVLETPPLAGPHSICDRVPIEAYLMTNNVLYEGRAIESMWLCIQDAEFTPESSARLDSALTGSAVAPRIDQMCIEYYAAQNRPWTDAHAAICRPVMLAAIRENTLYLLDERATAAPTTVAPTTAAPTTAAPSSTDKPTPIFPDPTPPPLDDSTSICDFVPVQARLSVDGVVIYEGIAIDGMCLCMQNGQFTSDSQVQLETALSGTYTTPRINQMCQDFYSALGRQYTDQDALDCPSAMSDILVANTLYILSQRSTACPYPANDFTPICGGDCAFICNPGFILCGDDAPRCVPLGTPVTKHVPSAPMAHCVVEVIFMSVSSRRLTSNHAVDAYTPYLERGRAEIVRKF</sequence>
<dbReference type="Proteomes" id="UP000620104">
    <property type="component" value="Unassembled WGS sequence"/>
</dbReference>
<evidence type="ECO:0000256" key="2">
    <source>
        <dbReference type="SAM" id="SignalP"/>
    </source>
</evidence>
<comment type="caution">
    <text evidence="3">The sequence shown here is derived from an EMBL/GenBank/DDBJ whole genome shotgun (WGS) entry which is preliminary data.</text>
</comment>
<dbReference type="EMBL" id="BLZA01000009">
    <property type="protein sequence ID" value="GHJ84590.1"/>
    <property type="molecule type" value="Genomic_DNA"/>
</dbReference>
<proteinExistence type="predicted"/>
<name>A0A8H3TP14_9TREE</name>
<keyword evidence="2" id="KW-0732">Signal</keyword>